<accession>A0AAU7VMV3</accession>
<dbReference type="RefSeq" id="WP_350343907.1">
    <property type="nucleotide sequence ID" value="NZ_CP158367.1"/>
</dbReference>
<evidence type="ECO:0008006" key="3">
    <source>
        <dbReference type="Google" id="ProtNLM"/>
    </source>
</evidence>
<dbReference type="EMBL" id="CP158367">
    <property type="protein sequence ID" value="XBX75162.1"/>
    <property type="molecule type" value="Genomic_DNA"/>
</dbReference>
<keyword evidence="1" id="KW-0812">Transmembrane</keyword>
<proteinExistence type="predicted"/>
<name>A0AAU7VMV3_9FIRM</name>
<feature type="transmembrane region" description="Helical" evidence="1">
    <location>
        <begin position="102"/>
        <end position="127"/>
    </location>
</feature>
<protein>
    <recommendedName>
        <fullName evidence="3">TM2 domain-containing protein</fullName>
    </recommendedName>
</protein>
<gene>
    <name evidence="2" type="ORF">PRVXT_000269</name>
</gene>
<evidence type="ECO:0000256" key="1">
    <source>
        <dbReference type="SAM" id="Phobius"/>
    </source>
</evidence>
<reference evidence="2" key="2">
    <citation type="submission" date="2024-06" db="EMBL/GenBank/DDBJ databases">
        <authorList>
            <person name="Petrova K.O."/>
            <person name="Toshchakov S.V."/>
            <person name="Boltjanskaja Y.V."/>
            <person name="Kevbrin V."/>
        </authorList>
    </citation>
    <scope>NUCLEOTIDE SEQUENCE</scope>
    <source>
        <strain evidence="2">Z-910T</strain>
    </source>
</reference>
<reference evidence="2" key="1">
    <citation type="journal article" date="2013" name="Extremophiles">
        <title>Proteinivorax tanatarense gen. nov., sp. nov., an anaerobic, haloalkaliphilic, proteolytic bacterium isolated from a decaying algal bloom, and proposal of Proteinivoraceae fam. nov.</title>
        <authorList>
            <person name="Kevbrin V."/>
            <person name="Boltyanskaya Y."/>
            <person name="Zhilina T."/>
            <person name="Kolganova T."/>
            <person name="Lavrentjeva E."/>
            <person name="Kuznetsov B."/>
        </authorList>
    </citation>
    <scope>NUCLEOTIDE SEQUENCE</scope>
    <source>
        <strain evidence="2">Z-910T</strain>
    </source>
</reference>
<keyword evidence="1" id="KW-1133">Transmembrane helix</keyword>
<keyword evidence="1" id="KW-0472">Membrane</keyword>
<dbReference type="AlphaFoldDB" id="A0AAU7VMV3"/>
<evidence type="ECO:0000313" key="2">
    <source>
        <dbReference type="EMBL" id="XBX75162.1"/>
    </source>
</evidence>
<sequence length="150" mass="16302">MFCRNCASQLNDKAEVCMSCGLKPLNENKYCQECGAETSDKQEICIKCGCRLQKLNNTSFSIDNNELIYPSEPPKSSATATLLSCFVPGVGQIYLGQTAKGLAWLGGSVLLTTMTAGLAAIPIWIAVMVDANLIGQKLQKGQPVQQWEFF</sequence>
<organism evidence="2">
    <name type="scientific">Proteinivorax tanatarense</name>
    <dbReference type="NCBI Taxonomy" id="1260629"/>
    <lineage>
        <taxon>Bacteria</taxon>
        <taxon>Bacillati</taxon>
        <taxon>Bacillota</taxon>
        <taxon>Clostridia</taxon>
        <taxon>Eubacteriales</taxon>
        <taxon>Proteinivoracaceae</taxon>
        <taxon>Proteinivorax</taxon>
    </lineage>
</organism>